<proteinExistence type="predicted"/>
<protein>
    <submittedName>
        <fullName evidence="1">Uncharacterized protein</fullName>
    </submittedName>
</protein>
<dbReference type="AlphaFoldDB" id="A0A0A8VD01"/>
<sequence length="40" mass="4452">MFTCVVKNVDINVKNSASLVPFKPIKSLMQQKIGLTDIQC</sequence>
<name>A0A0A8VD01_YERRU</name>
<accession>A0A0A8VD01</accession>
<dbReference type="EMBL" id="LN681231">
    <property type="protein sequence ID" value="CEK27450.1"/>
    <property type="molecule type" value="Genomic_DNA"/>
</dbReference>
<organism evidence="1">
    <name type="scientific">Yersinia ruckeri</name>
    <dbReference type="NCBI Taxonomy" id="29486"/>
    <lineage>
        <taxon>Bacteria</taxon>
        <taxon>Pseudomonadati</taxon>
        <taxon>Pseudomonadota</taxon>
        <taxon>Gammaproteobacteria</taxon>
        <taxon>Enterobacterales</taxon>
        <taxon>Yersiniaceae</taxon>
        <taxon>Yersinia</taxon>
    </lineage>
</organism>
<evidence type="ECO:0000313" key="1">
    <source>
        <dbReference type="EMBL" id="CEK27450.1"/>
    </source>
</evidence>
<reference evidence="1" key="1">
    <citation type="journal article" date="2015" name="Genome Announc.">
        <title>Complete Genome Sequence of Yersinia ruckeri Strain CSF007-82, Etiologic Agent of Red Mouth Disease in Salmonid Fish.</title>
        <authorList>
            <person name="Nelson M.C."/>
            <person name="LaPatra S.E."/>
            <person name="Welch T.J."/>
            <person name="Graf J."/>
        </authorList>
    </citation>
    <scope>NUCLEOTIDE SEQUENCE</scope>
    <source>
        <strain evidence="1">CSF007-82</strain>
    </source>
</reference>
<gene>
    <name evidence="1" type="ORF">CSF007_8485</name>
</gene>